<keyword evidence="1" id="KW-0812">Transmembrane</keyword>
<keyword evidence="3" id="KW-1185">Reference proteome</keyword>
<dbReference type="AlphaFoldDB" id="A0A502FSS9"/>
<proteinExistence type="predicted"/>
<dbReference type="Proteomes" id="UP000317078">
    <property type="component" value="Unassembled WGS sequence"/>
</dbReference>
<evidence type="ECO:0000256" key="1">
    <source>
        <dbReference type="SAM" id="Phobius"/>
    </source>
</evidence>
<dbReference type="EMBL" id="RCZP01000020">
    <property type="protein sequence ID" value="TPG52460.1"/>
    <property type="molecule type" value="Genomic_DNA"/>
</dbReference>
<protein>
    <submittedName>
        <fullName evidence="2">Uncharacterized protein</fullName>
    </submittedName>
</protein>
<accession>A0A502FSS9</accession>
<keyword evidence="1" id="KW-0472">Membrane</keyword>
<organism evidence="2 3">
    <name type="scientific">Muricoccus nepalensis</name>
    <dbReference type="NCBI Taxonomy" id="1854500"/>
    <lineage>
        <taxon>Bacteria</taxon>
        <taxon>Pseudomonadati</taxon>
        <taxon>Pseudomonadota</taxon>
        <taxon>Alphaproteobacteria</taxon>
        <taxon>Acetobacterales</taxon>
        <taxon>Roseomonadaceae</taxon>
        <taxon>Muricoccus</taxon>
    </lineage>
</organism>
<keyword evidence="1" id="KW-1133">Transmembrane helix</keyword>
<feature type="transmembrane region" description="Helical" evidence="1">
    <location>
        <begin position="38"/>
        <end position="55"/>
    </location>
</feature>
<evidence type="ECO:0000313" key="2">
    <source>
        <dbReference type="EMBL" id="TPG52460.1"/>
    </source>
</evidence>
<gene>
    <name evidence="2" type="ORF">EAH89_18005</name>
</gene>
<sequence length="61" mass="6399">MHALERAAKWGMVLLFAAIVLSAALVGAKVFGPAGTSIGGGLGLVVACIVVWRWVKRVSHR</sequence>
<comment type="caution">
    <text evidence="2">The sequence shown here is derived from an EMBL/GenBank/DDBJ whole genome shotgun (WGS) entry which is preliminary data.</text>
</comment>
<name>A0A502FSS9_9PROT</name>
<evidence type="ECO:0000313" key="3">
    <source>
        <dbReference type="Proteomes" id="UP000317078"/>
    </source>
</evidence>
<reference evidence="2 3" key="1">
    <citation type="journal article" date="2019" name="Environ. Microbiol.">
        <title>Species interactions and distinct microbial communities in high Arctic permafrost affected cryosols are associated with the CH4 and CO2 gas fluxes.</title>
        <authorList>
            <person name="Altshuler I."/>
            <person name="Hamel J."/>
            <person name="Turney S."/>
            <person name="Magnuson E."/>
            <person name="Levesque R."/>
            <person name="Greer C."/>
            <person name="Whyte L.G."/>
        </authorList>
    </citation>
    <scope>NUCLEOTIDE SEQUENCE [LARGE SCALE GENOMIC DNA]</scope>
    <source>
        <strain evidence="2 3">S9.3B</strain>
    </source>
</reference>